<dbReference type="GO" id="GO:0006281">
    <property type="term" value="P:DNA repair"/>
    <property type="evidence" value="ECO:0007669"/>
    <property type="project" value="UniProtKB-KW"/>
</dbReference>
<protein>
    <recommendedName>
        <fullName evidence="6">Postreplication repair E3 ubiquitin-protein ligase RAD18</fullName>
        <ecNumber evidence="5">2.3.2.27</ecNumber>
    </recommendedName>
    <alternativeName>
        <fullName evidence="17">Postreplication repair E3 ubiquitin-protein ligase rad18</fullName>
    </alternativeName>
    <alternativeName>
        <fullName evidence="16 18">RING-type E3 ubiquitin transferase RAD18</fullName>
    </alternativeName>
</protein>
<dbReference type="NCBIfam" id="TIGR00599">
    <property type="entry name" value="rad18"/>
    <property type="match status" value="1"/>
</dbReference>
<evidence type="ECO:0000313" key="25">
    <source>
        <dbReference type="EMBL" id="RDB24183.1"/>
    </source>
</evidence>
<dbReference type="InterPro" id="IPR003034">
    <property type="entry name" value="SAP_dom"/>
</dbReference>
<dbReference type="PANTHER" id="PTHR14134:SF2">
    <property type="entry name" value="E3 UBIQUITIN-PROTEIN LIGASE RAD18"/>
    <property type="match status" value="1"/>
</dbReference>
<comment type="similarity">
    <text evidence="4">Belongs to the RAD18 family.</text>
</comment>
<evidence type="ECO:0000256" key="15">
    <source>
        <dbReference type="ARBA" id="ARBA00023242"/>
    </source>
</evidence>
<accession>A0A369JX04</accession>
<keyword evidence="15" id="KW-0539">Nucleus</keyword>
<dbReference type="PROSITE" id="PS00518">
    <property type="entry name" value="ZF_RING_1"/>
    <property type="match status" value="1"/>
</dbReference>
<keyword evidence="9 20" id="KW-0227">DNA damage</keyword>
<evidence type="ECO:0000313" key="26">
    <source>
        <dbReference type="Proteomes" id="UP000076154"/>
    </source>
</evidence>
<feature type="compositionally biased region" description="Basic and acidic residues" evidence="21">
    <location>
        <begin position="206"/>
        <end position="226"/>
    </location>
</feature>
<dbReference type="InterPro" id="IPR013083">
    <property type="entry name" value="Znf_RING/FYVE/PHD"/>
</dbReference>
<dbReference type="GO" id="GO:0005634">
    <property type="term" value="C:nucleus"/>
    <property type="evidence" value="ECO:0007669"/>
    <property type="project" value="UniProtKB-SubCell"/>
</dbReference>
<evidence type="ECO:0000256" key="18">
    <source>
        <dbReference type="ARBA" id="ARBA00082369"/>
    </source>
</evidence>
<comment type="pathway">
    <text evidence="3">Protein modification; protein ubiquitination.</text>
</comment>
<evidence type="ECO:0000256" key="8">
    <source>
        <dbReference type="ARBA" id="ARBA00022723"/>
    </source>
</evidence>
<keyword evidence="13" id="KW-0238">DNA-binding</keyword>
<dbReference type="OrthoDB" id="9049620at2759"/>
<dbReference type="Pfam" id="PF02037">
    <property type="entry name" value="SAP"/>
    <property type="match status" value="1"/>
</dbReference>
<evidence type="ECO:0000256" key="9">
    <source>
        <dbReference type="ARBA" id="ARBA00022763"/>
    </source>
</evidence>
<comment type="catalytic activity">
    <reaction evidence="1">
        <text>S-ubiquitinyl-[E2 ubiquitin-conjugating enzyme]-L-cysteine + [acceptor protein]-L-lysine = [E2 ubiquitin-conjugating enzyme]-L-cysteine + N(6)-ubiquitinyl-[acceptor protein]-L-lysine.</text>
        <dbReference type="EC" id="2.3.2.27"/>
    </reaction>
</comment>
<evidence type="ECO:0000256" key="2">
    <source>
        <dbReference type="ARBA" id="ARBA00004123"/>
    </source>
</evidence>
<evidence type="ECO:0000256" key="5">
    <source>
        <dbReference type="ARBA" id="ARBA00012483"/>
    </source>
</evidence>
<dbReference type="FunFam" id="3.30.40.10:FF:000172">
    <property type="entry name" value="E3 ubiquitin-protein ligase RAD18"/>
    <property type="match status" value="1"/>
</dbReference>
<dbReference type="InterPro" id="IPR039577">
    <property type="entry name" value="Rad18"/>
</dbReference>
<evidence type="ECO:0000256" key="1">
    <source>
        <dbReference type="ARBA" id="ARBA00000900"/>
    </source>
</evidence>
<dbReference type="InterPro" id="IPR006642">
    <property type="entry name" value="Rad18_UBZ4"/>
</dbReference>
<feature type="compositionally biased region" description="Low complexity" evidence="21">
    <location>
        <begin position="130"/>
        <end position="142"/>
    </location>
</feature>
<evidence type="ECO:0000256" key="3">
    <source>
        <dbReference type="ARBA" id="ARBA00004906"/>
    </source>
</evidence>
<dbReference type="PROSITE" id="PS50089">
    <property type="entry name" value="ZF_RING_2"/>
    <property type="match status" value="1"/>
</dbReference>
<keyword evidence="10 19" id="KW-0863">Zinc-finger</keyword>
<evidence type="ECO:0000256" key="13">
    <source>
        <dbReference type="ARBA" id="ARBA00023125"/>
    </source>
</evidence>
<keyword evidence="7" id="KW-0808">Transferase</keyword>
<keyword evidence="12" id="KW-0862">Zinc</keyword>
<feature type="region of interest" description="Disordered" evidence="21">
    <location>
        <begin position="129"/>
        <end position="189"/>
    </location>
</feature>
<feature type="region of interest" description="Disordered" evidence="21">
    <location>
        <begin position="298"/>
        <end position="405"/>
    </location>
</feature>
<gene>
    <name evidence="25" type="primary">rad18</name>
    <name evidence="25" type="ORF">Hypma_008702</name>
</gene>
<dbReference type="SMART" id="SM00184">
    <property type="entry name" value="RING"/>
    <property type="match status" value="1"/>
</dbReference>
<dbReference type="GO" id="GO:0006301">
    <property type="term" value="P:DNA damage tolerance"/>
    <property type="evidence" value="ECO:0007669"/>
    <property type="project" value="InterPro"/>
</dbReference>
<evidence type="ECO:0000256" key="12">
    <source>
        <dbReference type="ARBA" id="ARBA00022833"/>
    </source>
</evidence>
<keyword evidence="26" id="KW-1185">Reference proteome</keyword>
<feature type="domain" description="UBZ4-type" evidence="24">
    <location>
        <begin position="188"/>
        <end position="216"/>
    </location>
</feature>
<dbReference type="SMART" id="SM00513">
    <property type="entry name" value="SAP"/>
    <property type="match status" value="1"/>
</dbReference>
<dbReference type="InterPro" id="IPR001841">
    <property type="entry name" value="Znf_RING"/>
</dbReference>
<dbReference type="GO" id="GO:0097505">
    <property type="term" value="C:Rad6-Rad18 complex"/>
    <property type="evidence" value="ECO:0007669"/>
    <property type="project" value="TreeGrafter"/>
</dbReference>
<dbReference type="Gene3D" id="3.30.40.10">
    <property type="entry name" value="Zinc/RING finger domain, C3HC4 (zinc finger)"/>
    <property type="match status" value="1"/>
</dbReference>
<keyword evidence="14 20" id="KW-0234">DNA repair</keyword>
<dbReference type="GO" id="GO:0006513">
    <property type="term" value="P:protein monoubiquitination"/>
    <property type="evidence" value="ECO:0007669"/>
    <property type="project" value="InterPro"/>
</dbReference>
<dbReference type="InterPro" id="IPR017907">
    <property type="entry name" value="Znf_RING_CS"/>
</dbReference>
<dbReference type="InParanoid" id="A0A369JX04"/>
<comment type="subcellular location">
    <subcellularLocation>
        <location evidence="2">Nucleus</location>
    </subcellularLocation>
</comment>
<dbReference type="PROSITE" id="PS51908">
    <property type="entry name" value="ZF_UBZ4"/>
    <property type="match status" value="1"/>
</dbReference>
<evidence type="ECO:0000256" key="20">
    <source>
        <dbReference type="PROSITE-ProRule" id="PRU01256"/>
    </source>
</evidence>
<keyword evidence="11" id="KW-0833">Ubl conjugation pathway</keyword>
<evidence type="ECO:0000259" key="23">
    <source>
        <dbReference type="PROSITE" id="PS50800"/>
    </source>
</evidence>
<evidence type="ECO:0000256" key="6">
    <source>
        <dbReference type="ARBA" id="ARBA00015551"/>
    </source>
</evidence>
<dbReference type="UniPathway" id="UPA00143"/>
<dbReference type="FunCoup" id="A0A369JX04">
    <property type="interactions" value="175"/>
</dbReference>
<dbReference type="STRING" id="39966.A0A369JX04"/>
<proteinExistence type="inferred from homology"/>
<dbReference type="PROSITE" id="PS50800">
    <property type="entry name" value="SAP"/>
    <property type="match status" value="1"/>
</dbReference>
<dbReference type="EMBL" id="LUEZ02000045">
    <property type="protein sequence ID" value="RDB24183.1"/>
    <property type="molecule type" value="Genomic_DNA"/>
</dbReference>
<dbReference type="InterPro" id="IPR004580">
    <property type="entry name" value="Rad18_fungi"/>
</dbReference>
<evidence type="ECO:0000256" key="11">
    <source>
        <dbReference type="ARBA" id="ARBA00022786"/>
    </source>
</evidence>
<evidence type="ECO:0000256" key="4">
    <source>
        <dbReference type="ARBA" id="ARBA00009506"/>
    </source>
</evidence>
<evidence type="ECO:0000259" key="22">
    <source>
        <dbReference type="PROSITE" id="PS50089"/>
    </source>
</evidence>
<feature type="compositionally biased region" description="Basic and acidic residues" evidence="21">
    <location>
        <begin position="304"/>
        <end position="341"/>
    </location>
</feature>
<dbReference type="Proteomes" id="UP000076154">
    <property type="component" value="Unassembled WGS sequence"/>
</dbReference>
<evidence type="ECO:0000259" key="24">
    <source>
        <dbReference type="PROSITE" id="PS51908"/>
    </source>
</evidence>
<feature type="domain" description="RING-type" evidence="22">
    <location>
        <begin position="33"/>
        <end position="71"/>
    </location>
</feature>
<feature type="region of interest" description="Disordered" evidence="21">
    <location>
        <begin position="206"/>
        <end position="250"/>
    </location>
</feature>
<evidence type="ECO:0000256" key="14">
    <source>
        <dbReference type="ARBA" id="ARBA00023204"/>
    </source>
</evidence>
<evidence type="ECO:0000256" key="19">
    <source>
        <dbReference type="PROSITE-ProRule" id="PRU00175"/>
    </source>
</evidence>
<feature type="compositionally biased region" description="Polar residues" evidence="21">
    <location>
        <begin position="351"/>
        <end position="375"/>
    </location>
</feature>
<dbReference type="GO" id="GO:0003697">
    <property type="term" value="F:single-stranded DNA binding"/>
    <property type="evidence" value="ECO:0007669"/>
    <property type="project" value="InterPro"/>
</dbReference>
<evidence type="ECO:0000256" key="17">
    <source>
        <dbReference type="ARBA" id="ARBA00074353"/>
    </source>
</evidence>
<comment type="caution">
    <text evidence="25">The sequence shown here is derived from an EMBL/GenBank/DDBJ whole genome shotgun (WGS) entry which is preliminary data.</text>
</comment>
<dbReference type="AlphaFoldDB" id="A0A369JX04"/>
<dbReference type="EC" id="2.3.2.27" evidence="5"/>
<dbReference type="GO" id="GO:0008270">
    <property type="term" value="F:zinc ion binding"/>
    <property type="evidence" value="ECO:0007669"/>
    <property type="project" value="UniProtKB-KW"/>
</dbReference>
<dbReference type="PANTHER" id="PTHR14134">
    <property type="entry name" value="E3 UBIQUITIN-PROTEIN LIGASE RAD18"/>
    <property type="match status" value="1"/>
</dbReference>
<reference evidence="25" key="1">
    <citation type="submission" date="2018-04" db="EMBL/GenBank/DDBJ databases">
        <title>Whole genome sequencing of Hypsizygus marmoreus.</title>
        <authorList>
            <person name="Choi I.-G."/>
            <person name="Min B."/>
            <person name="Kim J.-G."/>
            <person name="Kim S."/>
            <person name="Oh Y.-L."/>
            <person name="Kong W.-S."/>
            <person name="Park H."/>
            <person name="Jeong J."/>
            <person name="Song E.-S."/>
        </authorList>
    </citation>
    <scope>NUCLEOTIDE SEQUENCE [LARGE SCALE GENOMIC DNA]</scope>
    <source>
        <strain evidence="25">51987-8</strain>
    </source>
</reference>
<evidence type="ECO:0000256" key="21">
    <source>
        <dbReference type="SAM" id="MobiDB-lite"/>
    </source>
</evidence>
<dbReference type="GO" id="GO:0061630">
    <property type="term" value="F:ubiquitin protein ligase activity"/>
    <property type="evidence" value="ECO:0007669"/>
    <property type="project" value="UniProtKB-EC"/>
</dbReference>
<dbReference type="SUPFAM" id="SSF57850">
    <property type="entry name" value="RING/U-box"/>
    <property type="match status" value="1"/>
</dbReference>
<sequence>MSSHFALDVPDPSDFPPLADAPGLRTLDSSLRCTICGELFDAPVTLPCGHCFCSVCVRAAMGIKQECPTCRKATLEGHLRPNPVLEEVVAAWGLSRPYILKLSTQDTEQRHSSLFEMNAPRAKKRKIAIGSGSTNHSRSGSSILHSPSKRPKSTRQSSEDLYDTTIPTSDADEDEMPSPPKDPGPEDLVTCPLCNKHVRYKSINQHMDRGCKDTPPDSTRSTKSDWQKIMSGNKGKQKDTSDSEDNFPLPKASYATLKDKKLKEMLAEHGLPVSGDRNLLIQRHQRWVMTYNANLDRSQNNRKSKQELKKELKKWEDERSKRKKTTVEDTVAHEKRHKDEFAQLVDAARGNRNSSTKQSLVAEQSNGDTVAPASSDSRKTPIRGRVSRDEDIIVLDSEEERERGD</sequence>
<evidence type="ECO:0000256" key="10">
    <source>
        <dbReference type="ARBA" id="ARBA00022771"/>
    </source>
</evidence>
<evidence type="ECO:0000256" key="16">
    <source>
        <dbReference type="ARBA" id="ARBA00031783"/>
    </source>
</evidence>
<name>A0A369JX04_HYPMA</name>
<evidence type="ECO:0000256" key="7">
    <source>
        <dbReference type="ARBA" id="ARBA00022679"/>
    </source>
</evidence>
<dbReference type="Pfam" id="PF13923">
    <property type="entry name" value="zf-C3HC4_2"/>
    <property type="match status" value="1"/>
</dbReference>
<feature type="domain" description="SAP" evidence="23">
    <location>
        <begin position="254"/>
        <end position="288"/>
    </location>
</feature>
<organism evidence="25 26">
    <name type="scientific">Hypsizygus marmoreus</name>
    <name type="common">White beech mushroom</name>
    <name type="synonym">Agaricus marmoreus</name>
    <dbReference type="NCBI Taxonomy" id="39966"/>
    <lineage>
        <taxon>Eukaryota</taxon>
        <taxon>Fungi</taxon>
        <taxon>Dikarya</taxon>
        <taxon>Basidiomycota</taxon>
        <taxon>Agaricomycotina</taxon>
        <taxon>Agaricomycetes</taxon>
        <taxon>Agaricomycetidae</taxon>
        <taxon>Agaricales</taxon>
        <taxon>Tricholomatineae</taxon>
        <taxon>Lyophyllaceae</taxon>
        <taxon>Hypsizygus</taxon>
    </lineage>
</organism>
<keyword evidence="8" id="KW-0479">Metal-binding</keyword>